<protein>
    <submittedName>
        <fullName evidence="1">Uncharacterized protein</fullName>
    </submittedName>
</protein>
<reference evidence="1" key="2">
    <citation type="journal article" date="2015" name="Data Brief">
        <title>Shoot transcriptome of the giant reed, Arundo donax.</title>
        <authorList>
            <person name="Barrero R.A."/>
            <person name="Guerrero F.D."/>
            <person name="Moolhuijzen P."/>
            <person name="Goolsby J.A."/>
            <person name="Tidwell J."/>
            <person name="Bellgard S.E."/>
            <person name="Bellgard M.I."/>
        </authorList>
    </citation>
    <scope>NUCLEOTIDE SEQUENCE</scope>
    <source>
        <tissue evidence="1">Shoot tissue taken approximately 20 cm above the soil surface</tissue>
    </source>
</reference>
<sequence length="31" mass="3740">MNDVLKPLLYRFILIFFDNILIDSSCWAEHL</sequence>
<accession>A0A0A9B3Y2</accession>
<name>A0A0A9B3Y2_ARUDO</name>
<dbReference type="EMBL" id="GBRH01243873">
    <property type="protein sequence ID" value="JAD54022.1"/>
    <property type="molecule type" value="Transcribed_RNA"/>
</dbReference>
<proteinExistence type="predicted"/>
<organism evidence="1">
    <name type="scientific">Arundo donax</name>
    <name type="common">Giant reed</name>
    <name type="synonym">Donax arundinaceus</name>
    <dbReference type="NCBI Taxonomy" id="35708"/>
    <lineage>
        <taxon>Eukaryota</taxon>
        <taxon>Viridiplantae</taxon>
        <taxon>Streptophyta</taxon>
        <taxon>Embryophyta</taxon>
        <taxon>Tracheophyta</taxon>
        <taxon>Spermatophyta</taxon>
        <taxon>Magnoliopsida</taxon>
        <taxon>Liliopsida</taxon>
        <taxon>Poales</taxon>
        <taxon>Poaceae</taxon>
        <taxon>PACMAD clade</taxon>
        <taxon>Arundinoideae</taxon>
        <taxon>Arundineae</taxon>
        <taxon>Arundo</taxon>
    </lineage>
</organism>
<evidence type="ECO:0000313" key="1">
    <source>
        <dbReference type="EMBL" id="JAD54022.1"/>
    </source>
</evidence>
<reference evidence="1" key="1">
    <citation type="submission" date="2014-09" db="EMBL/GenBank/DDBJ databases">
        <authorList>
            <person name="Magalhaes I.L.F."/>
            <person name="Oliveira U."/>
            <person name="Santos F.R."/>
            <person name="Vidigal T.H.D.A."/>
            <person name="Brescovit A.D."/>
            <person name="Santos A.J."/>
        </authorList>
    </citation>
    <scope>NUCLEOTIDE SEQUENCE</scope>
    <source>
        <tissue evidence="1">Shoot tissue taken approximately 20 cm above the soil surface</tissue>
    </source>
</reference>
<dbReference type="AlphaFoldDB" id="A0A0A9B3Y2"/>